<feature type="domain" description="AMP-dependent synthetase/ligase" evidence="1">
    <location>
        <begin position="24"/>
        <end position="356"/>
    </location>
</feature>
<keyword evidence="3" id="KW-1185">Reference proteome</keyword>
<dbReference type="InterPro" id="IPR045851">
    <property type="entry name" value="AMP-bd_C_sf"/>
</dbReference>
<sequence>MESIRLVGADLAVGEPILPLLDASFGRFGERPAVSDPGGCLTFADLDAETRSLAAELRAAGVGAAEPVIIQTAASRWAIVAMLAVLRAGAQYVPVDRLFPRRRQEDVIVASGATCRIIESEHPDAGLRITGAAAGSSGASPRARPAGESPAYTLFTSGSTGTPKGVVVTHDGLGYSTRARIHYYPEAPSVYLLCSSVSFDSSVAGIYWSLATGAHLVIPGRNPLDAEAIVTAADRFRGSHLLLLPTLYEAVLDTAGPKQLTSLSTVIVAGEPCPPRLVGRHFARLPGAALYNEYGPTEGTVWTMVHRCRPADAGSSDVPIGRPIPGTTAYIDLDGERTGSRTGELRISGPGVAAGYATAAGGLAHFPDVEGARTYRTGDIVSLDAEDLVHFVGRRDTQLKIGGMRIELAEIEQAIVRRVGGRPAAVGIARRGSTVPSLVAFVACADARESLPDLRRLLRDDLPRGALPSRWEAVEELPRLPNGKLDRAAVDRMAADFLCRP</sequence>
<evidence type="ECO:0000313" key="3">
    <source>
        <dbReference type="Proteomes" id="UP001180973"/>
    </source>
</evidence>
<reference evidence="2" key="1">
    <citation type="submission" date="2023-09" db="EMBL/GenBank/DDBJ databases">
        <title>30 novel species of actinomycetes from the DSMZ collection.</title>
        <authorList>
            <person name="Nouioui I."/>
        </authorList>
    </citation>
    <scope>NUCLEOTIDE SEQUENCE</scope>
    <source>
        <strain evidence="2">DSM 115977</strain>
    </source>
</reference>
<dbReference type="RefSeq" id="WP_311411313.1">
    <property type="nucleotide sequence ID" value="NZ_JAVRFL010000008.1"/>
</dbReference>
<protein>
    <submittedName>
        <fullName evidence="2">AMP-binding protein</fullName>
    </submittedName>
</protein>
<dbReference type="SUPFAM" id="SSF56801">
    <property type="entry name" value="Acetyl-CoA synthetase-like"/>
    <property type="match status" value="1"/>
</dbReference>
<dbReference type="Gene3D" id="3.30.300.30">
    <property type="match status" value="1"/>
</dbReference>
<proteinExistence type="predicted"/>
<dbReference type="PANTHER" id="PTHR45527">
    <property type="entry name" value="NONRIBOSOMAL PEPTIDE SYNTHETASE"/>
    <property type="match status" value="1"/>
</dbReference>
<name>A0ABU2WTB3_9ACTN</name>
<evidence type="ECO:0000313" key="2">
    <source>
        <dbReference type="EMBL" id="MDT0529141.1"/>
    </source>
</evidence>
<dbReference type="EMBL" id="JAVRFL010000008">
    <property type="protein sequence ID" value="MDT0529141.1"/>
    <property type="molecule type" value="Genomic_DNA"/>
</dbReference>
<accession>A0ABU2WTB3</accession>
<dbReference type="PANTHER" id="PTHR45527:SF1">
    <property type="entry name" value="FATTY ACID SYNTHASE"/>
    <property type="match status" value="1"/>
</dbReference>
<dbReference type="InterPro" id="IPR000873">
    <property type="entry name" value="AMP-dep_synth/lig_dom"/>
</dbReference>
<comment type="caution">
    <text evidence="2">The sequence shown here is derived from an EMBL/GenBank/DDBJ whole genome shotgun (WGS) entry which is preliminary data.</text>
</comment>
<dbReference type="Pfam" id="PF00501">
    <property type="entry name" value="AMP-binding"/>
    <property type="match status" value="1"/>
</dbReference>
<dbReference type="InterPro" id="IPR042099">
    <property type="entry name" value="ANL_N_sf"/>
</dbReference>
<organism evidence="2 3">
    <name type="scientific">Micromonospora reichwaldensis</name>
    <dbReference type="NCBI Taxonomy" id="3075516"/>
    <lineage>
        <taxon>Bacteria</taxon>
        <taxon>Bacillati</taxon>
        <taxon>Actinomycetota</taxon>
        <taxon>Actinomycetes</taxon>
        <taxon>Micromonosporales</taxon>
        <taxon>Micromonosporaceae</taxon>
        <taxon>Micromonospora</taxon>
    </lineage>
</organism>
<evidence type="ECO:0000259" key="1">
    <source>
        <dbReference type="Pfam" id="PF00501"/>
    </source>
</evidence>
<gene>
    <name evidence="2" type="ORF">RM555_09065</name>
</gene>
<dbReference type="Gene3D" id="3.40.50.12780">
    <property type="entry name" value="N-terminal domain of ligase-like"/>
    <property type="match status" value="1"/>
</dbReference>
<dbReference type="Proteomes" id="UP001180973">
    <property type="component" value="Unassembled WGS sequence"/>
</dbReference>